<accession>B8F0R0</accession>
<gene>
    <name evidence="1" type="ORF">BGAPBR_K0027</name>
</gene>
<dbReference type="EMBL" id="CP001302">
    <property type="protein sequence ID" value="ACL34503.1"/>
    <property type="molecule type" value="Genomic_DNA"/>
</dbReference>
<name>B8F0R0_BORGR</name>
<dbReference type="Proteomes" id="UP000006103">
    <property type="component" value="Plasmid PBr_lp36"/>
</dbReference>
<proteinExistence type="predicted"/>
<keyword evidence="2" id="KW-1185">Reference proteome</keyword>
<reference evidence="1 2" key="1">
    <citation type="journal article" date="2011" name="J. Bacteriol.">
        <title>Whole-genome sequences of two Borrelia afzelii and two Borrelia garinii Lyme disease agent isolates.</title>
        <authorList>
            <person name="Casjens S.R."/>
            <person name="Mongodin E.F."/>
            <person name="Qiu W.-G."/>
            <person name="Dunn J.J."/>
            <person name="Luft B.J."/>
            <person name="Fraser-Liggett C.M."/>
            <person name="Schutzer S.E."/>
        </authorList>
    </citation>
    <scope>NUCLEOTIDE SEQUENCE [LARGE SCALE GENOMIC DNA]</scope>
    <source>
        <strain evidence="1 2">PBr</strain>
    </source>
</reference>
<sequence>MIFNKYNLIVYLINNNGMQIAKHTTFFEPKFHEIRFIVSFDFFWRSCKQKYSHCKKDYS</sequence>
<dbReference type="AlphaFoldDB" id="B8F0R0"/>
<organism evidence="1 2">
    <name type="scientific">Borreliella garinii PBr</name>
    <dbReference type="NCBI Taxonomy" id="498743"/>
    <lineage>
        <taxon>Bacteria</taxon>
        <taxon>Pseudomonadati</taxon>
        <taxon>Spirochaetota</taxon>
        <taxon>Spirochaetia</taxon>
        <taxon>Spirochaetales</taxon>
        <taxon>Borreliaceae</taxon>
        <taxon>Borreliella</taxon>
    </lineage>
</organism>
<keyword evidence="1" id="KW-0614">Plasmid</keyword>
<geneLocation type="plasmid" evidence="1 2">
    <name>PBr_lp36</name>
</geneLocation>
<evidence type="ECO:0000313" key="1">
    <source>
        <dbReference type="EMBL" id="ACL34503.1"/>
    </source>
</evidence>
<evidence type="ECO:0000313" key="2">
    <source>
        <dbReference type="Proteomes" id="UP000006103"/>
    </source>
</evidence>
<protein>
    <submittedName>
        <fullName evidence="1">Uncharacterized protein</fullName>
    </submittedName>
</protein>